<accession>A0A4Z2JCZ5</accession>
<name>A0A4Z2JCZ5_9TELE</name>
<evidence type="ECO:0000313" key="2">
    <source>
        <dbReference type="Proteomes" id="UP000314294"/>
    </source>
</evidence>
<dbReference type="AlphaFoldDB" id="A0A4Z2JCZ5"/>
<comment type="caution">
    <text evidence="1">The sequence shown here is derived from an EMBL/GenBank/DDBJ whole genome shotgun (WGS) entry which is preliminary data.</text>
</comment>
<proteinExistence type="predicted"/>
<organism evidence="1 2">
    <name type="scientific">Liparis tanakae</name>
    <name type="common">Tanaka's snailfish</name>
    <dbReference type="NCBI Taxonomy" id="230148"/>
    <lineage>
        <taxon>Eukaryota</taxon>
        <taxon>Metazoa</taxon>
        <taxon>Chordata</taxon>
        <taxon>Craniata</taxon>
        <taxon>Vertebrata</taxon>
        <taxon>Euteleostomi</taxon>
        <taxon>Actinopterygii</taxon>
        <taxon>Neopterygii</taxon>
        <taxon>Teleostei</taxon>
        <taxon>Neoteleostei</taxon>
        <taxon>Acanthomorphata</taxon>
        <taxon>Eupercaria</taxon>
        <taxon>Perciformes</taxon>
        <taxon>Cottioidei</taxon>
        <taxon>Cottales</taxon>
        <taxon>Liparidae</taxon>
        <taxon>Liparis</taxon>
    </lineage>
</organism>
<keyword evidence="2" id="KW-1185">Reference proteome</keyword>
<dbReference type="EMBL" id="SRLO01000007">
    <property type="protein sequence ID" value="TNN88040.1"/>
    <property type="molecule type" value="Genomic_DNA"/>
</dbReference>
<reference evidence="1 2" key="1">
    <citation type="submission" date="2019-03" db="EMBL/GenBank/DDBJ databases">
        <title>First draft genome of Liparis tanakae, snailfish: a comprehensive survey of snailfish specific genes.</title>
        <authorList>
            <person name="Kim W."/>
            <person name="Song I."/>
            <person name="Jeong J.-H."/>
            <person name="Kim D."/>
            <person name="Kim S."/>
            <person name="Ryu S."/>
            <person name="Song J.Y."/>
            <person name="Lee S.K."/>
        </authorList>
    </citation>
    <scope>NUCLEOTIDE SEQUENCE [LARGE SCALE GENOMIC DNA]</scope>
    <source>
        <tissue evidence="1">Muscle</tissue>
    </source>
</reference>
<evidence type="ECO:0000313" key="1">
    <source>
        <dbReference type="EMBL" id="TNN88040.1"/>
    </source>
</evidence>
<dbReference type="Proteomes" id="UP000314294">
    <property type="component" value="Unassembled WGS sequence"/>
</dbReference>
<protein>
    <submittedName>
        <fullName evidence="1">Uncharacterized protein</fullName>
    </submittedName>
</protein>
<sequence length="83" mass="8580">MEQQARLHCGSSAVPSVAGHGLTAAQFGTPTQLLWLTKGQGEALQTKALDNGTCGVRLHSSAALVVRGRAVALPCSHIASKFI</sequence>
<gene>
    <name evidence="1" type="ORF">EYF80_001621</name>
</gene>